<dbReference type="InterPro" id="IPR028098">
    <property type="entry name" value="Glyco_trans_4-like_N"/>
</dbReference>
<proteinExistence type="predicted"/>
<feature type="domain" description="Glycosyl transferase family 1" evidence="1">
    <location>
        <begin position="223"/>
        <end position="393"/>
    </location>
</feature>
<dbReference type="EMBL" id="FMWD01000014">
    <property type="protein sequence ID" value="SCZ67277.1"/>
    <property type="molecule type" value="Genomic_DNA"/>
</dbReference>
<reference evidence="3 4" key="1">
    <citation type="submission" date="2016-10" db="EMBL/GenBank/DDBJ databases">
        <authorList>
            <person name="de Groot N.N."/>
        </authorList>
    </citation>
    <scope>NUCLEOTIDE SEQUENCE [LARGE SCALE GENOMIC DNA]</scope>
    <source>
        <strain evidence="3 4">HLD2</strain>
    </source>
</reference>
<dbReference type="GO" id="GO:0016757">
    <property type="term" value="F:glycosyltransferase activity"/>
    <property type="evidence" value="ECO:0007669"/>
    <property type="project" value="InterPro"/>
</dbReference>
<name>A0A1G5QZW5_9GAMM</name>
<dbReference type="Gene3D" id="3.40.50.2000">
    <property type="entry name" value="Glycogen Phosphorylase B"/>
    <property type="match status" value="2"/>
</dbReference>
<sequence length="418" mass="46133">MLLVRWSVEASRLIRLQSVCLQRSSSLVKGIVMRNILFVHQSADMYGSDKVLLSLVAGLDRSRFTPIVVLPCKGPLLIALEENGIRCHLVPLVRAGRTLFSIKGLLSLPVEAWRSVRAISRVLRGERIDIVHSNTLAVLSGTVWAWLKRVPHVWHVHEIIERPLVVRKGFAWLLRLFTHKVICNSHATMQLLLQDQPALQKKTVVVWNGIDREQPADATKTAAFRQELGLTDDDVLVALLGRINRWKGQGLLVEAAEQLEKRARHHLYYVAVGSPPDGQVHFLRTLEARIVQSPAREKISLLSFTSDIWTVWDACDIAVVPSTEPEPFGMVALEAMASGRPVVAANHGGLAEIVVPDKTGLLFEPNNPRSLADAIETLADNKTLRDEMGHAGKLLAAEKFSVAAYVAGVSAVYDSATA</sequence>
<dbReference type="InterPro" id="IPR001296">
    <property type="entry name" value="Glyco_trans_1"/>
</dbReference>
<feature type="domain" description="Glycosyltransferase subfamily 4-like N-terminal" evidence="2">
    <location>
        <begin position="47"/>
        <end position="213"/>
    </location>
</feature>
<keyword evidence="3" id="KW-0808">Transferase</keyword>
<gene>
    <name evidence="3" type="ORF">SAMN03097708_03115</name>
</gene>
<organism evidence="3 4">
    <name type="scientific">Thiohalomonas denitrificans</name>
    <dbReference type="NCBI Taxonomy" id="415747"/>
    <lineage>
        <taxon>Bacteria</taxon>
        <taxon>Pseudomonadati</taxon>
        <taxon>Pseudomonadota</taxon>
        <taxon>Gammaproteobacteria</taxon>
        <taxon>Thiohalomonadales</taxon>
        <taxon>Thiohalomonadaceae</taxon>
        <taxon>Thiohalomonas</taxon>
    </lineage>
</organism>
<dbReference type="AlphaFoldDB" id="A0A1G5QZW5"/>
<evidence type="ECO:0000313" key="4">
    <source>
        <dbReference type="Proteomes" id="UP000199648"/>
    </source>
</evidence>
<evidence type="ECO:0000313" key="3">
    <source>
        <dbReference type="EMBL" id="SCZ67277.1"/>
    </source>
</evidence>
<accession>A0A1G5QZW5</accession>
<dbReference type="SUPFAM" id="SSF53756">
    <property type="entry name" value="UDP-Glycosyltransferase/glycogen phosphorylase"/>
    <property type="match status" value="1"/>
</dbReference>
<dbReference type="GO" id="GO:1901135">
    <property type="term" value="P:carbohydrate derivative metabolic process"/>
    <property type="evidence" value="ECO:0007669"/>
    <property type="project" value="UniProtKB-ARBA"/>
</dbReference>
<protein>
    <submittedName>
        <fullName evidence="3">Glycosyltransferase involved in cell wall bisynthesis</fullName>
    </submittedName>
</protein>
<dbReference type="Pfam" id="PF00534">
    <property type="entry name" value="Glycos_transf_1"/>
    <property type="match status" value="1"/>
</dbReference>
<dbReference type="Proteomes" id="UP000199648">
    <property type="component" value="Unassembled WGS sequence"/>
</dbReference>
<evidence type="ECO:0000259" key="2">
    <source>
        <dbReference type="Pfam" id="PF13439"/>
    </source>
</evidence>
<dbReference type="Pfam" id="PF13439">
    <property type="entry name" value="Glyco_transf_4"/>
    <property type="match status" value="1"/>
</dbReference>
<evidence type="ECO:0000259" key="1">
    <source>
        <dbReference type="Pfam" id="PF00534"/>
    </source>
</evidence>
<dbReference type="STRING" id="415747.SAMN03097708_03115"/>
<dbReference type="PANTHER" id="PTHR12526">
    <property type="entry name" value="GLYCOSYLTRANSFERASE"/>
    <property type="match status" value="1"/>
</dbReference>
<keyword evidence="4" id="KW-1185">Reference proteome</keyword>